<evidence type="ECO:0000313" key="1">
    <source>
        <dbReference type="EMBL" id="VEL12711.1"/>
    </source>
</evidence>
<dbReference type="Proteomes" id="UP000784294">
    <property type="component" value="Unassembled WGS sequence"/>
</dbReference>
<keyword evidence="2" id="KW-1185">Reference proteome</keyword>
<sequence>MLTRPLGLPSFRQTGQTSPTHPVYGALHITSVQFEPLHPPAWSPRRLRQQRWCQSAAIRQHLRQHSTRGTGAEQSSTLCLQEQRTNEDPVACSGDEDIRERDCVDDDDNLPGCYRSDVNSEWGGSRHLLVSHMYAPVFLFDLSSAEAERDADAEVSRRYR</sequence>
<protein>
    <submittedName>
        <fullName evidence="1">Uncharacterized protein</fullName>
    </submittedName>
</protein>
<dbReference type="EMBL" id="CAAALY010015586">
    <property type="protein sequence ID" value="VEL12711.1"/>
    <property type="molecule type" value="Genomic_DNA"/>
</dbReference>
<reference evidence="1" key="1">
    <citation type="submission" date="2018-11" db="EMBL/GenBank/DDBJ databases">
        <authorList>
            <consortium name="Pathogen Informatics"/>
        </authorList>
    </citation>
    <scope>NUCLEOTIDE SEQUENCE</scope>
</reference>
<accession>A0A3S4ZIY3</accession>
<name>A0A3S4ZIY3_9PLAT</name>
<dbReference type="AlphaFoldDB" id="A0A3S4ZIY3"/>
<organism evidence="1 2">
    <name type="scientific">Protopolystoma xenopodis</name>
    <dbReference type="NCBI Taxonomy" id="117903"/>
    <lineage>
        <taxon>Eukaryota</taxon>
        <taxon>Metazoa</taxon>
        <taxon>Spiralia</taxon>
        <taxon>Lophotrochozoa</taxon>
        <taxon>Platyhelminthes</taxon>
        <taxon>Monogenea</taxon>
        <taxon>Polyopisthocotylea</taxon>
        <taxon>Polystomatidea</taxon>
        <taxon>Polystomatidae</taxon>
        <taxon>Protopolystoma</taxon>
    </lineage>
</organism>
<comment type="caution">
    <text evidence="1">The sequence shown here is derived from an EMBL/GenBank/DDBJ whole genome shotgun (WGS) entry which is preliminary data.</text>
</comment>
<proteinExistence type="predicted"/>
<gene>
    <name evidence="1" type="ORF">PXEA_LOCUS6151</name>
</gene>
<evidence type="ECO:0000313" key="2">
    <source>
        <dbReference type="Proteomes" id="UP000784294"/>
    </source>
</evidence>